<sequence>MERMMSLPGFANYLQLHSVGLVQEPAVRRDAAGAGAIRASSWAAGKLPVEPLMGQNLSTPCINACHKTYQVVFFRCLSERVSLI</sequence>
<protein>
    <submittedName>
        <fullName evidence="1">Uncharacterized protein</fullName>
    </submittedName>
</protein>
<evidence type="ECO:0000313" key="2">
    <source>
        <dbReference type="Proteomes" id="UP000050525"/>
    </source>
</evidence>
<name>A0A151N3P8_ALLMI</name>
<dbReference type="AlphaFoldDB" id="A0A151N3P8"/>
<reference evidence="1 2" key="1">
    <citation type="journal article" date="2012" name="Genome Biol.">
        <title>Sequencing three crocodilian genomes to illuminate the evolution of archosaurs and amniotes.</title>
        <authorList>
            <person name="St John J.A."/>
            <person name="Braun E.L."/>
            <person name="Isberg S.R."/>
            <person name="Miles L.G."/>
            <person name="Chong A.Y."/>
            <person name="Gongora J."/>
            <person name="Dalzell P."/>
            <person name="Moran C."/>
            <person name="Bed'hom B."/>
            <person name="Abzhanov A."/>
            <person name="Burgess S.C."/>
            <person name="Cooksey A.M."/>
            <person name="Castoe T.A."/>
            <person name="Crawford N.G."/>
            <person name="Densmore L.D."/>
            <person name="Drew J.C."/>
            <person name="Edwards S.V."/>
            <person name="Faircloth B.C."/>
            <person name="Fujita M.K."/>
            <person name="Greenwold M.J."/>
            <person name="Hoffmann F.G."/>
            <person name="Howard J.M."/>
            <person name="Iguchi T."/>
            <person name="Janes D.E."/>
            <person name="Khan S.Y."/>
            <person name="Kohno S."/>
            <person name="de Koning A.J."/>
            <person name="Lance S.L."/>
            <person name="McCarthy F.M."/>
            <person name="McCormack J.E."/>
            <person name="Merchant M.E."/>
            <person name="Peterson D.G."/>
            <person name="Pollock D.D."/>
            <person name="Pourmand N."/>
            <person name="Raney B.J."/>
            <person name="Roessler K.A."/>
            <person name="Sanford J.R."/>
            <person name="Sawyer R.H."/>
            <person name="Schmidt C.J."/>
            <person name="Triplett E.W."/>
            <person name="Tuberville T.D."/>
            <person name="Venegas-Anaya M."/>
            <person name="Howard J.T."/>
            <person name="Jarvis E.D."/>
            <person name="Guillette L.J.Jr."/>
            <person name="Glenn T.C."/>
            <person name="Green R.E."/>
            <person name="Ray D.A."/>
        </authorList>
    </citation>
    <scope>NUCLEOTIDE SEQUENCE [LARGE SCALE GENOMIC DNA]</scope>
    <source>
        <strain evidence="1">KSC_2009_1</strain>
    </source>
</reference>
<keyword evidence="2" id="KW-1185">Reference proteome</keyword>
<dbReference type="Proteomes" id="UP000050525">
    <property type="component" value="Unassembled WGS sequence"/>
</dbReference>
<comment type="caution">
    <text evidence="1">The sequence shown here is derived from an EMBL/GenBank/DDBJ whole genome shotgun (WGS) entry which is preliminary data.</text>
</comment>
<accession>A0A151N3P8</accession>
<organism evidence="1 2">
    <name type="scientific">Alligator mississippiensis</name>
    <name type="common">American alligator</name>
    <dbReference type="NCBI Taxonomy" id="8496"/>
    <lineage>
        <taxon>Eukaryota</taxon>
        <taxon>Metazoa</taxon>
        <taxon>Chordata</taxon>
        <taxon>Craniata</taxon>
        <taxon>Vertebrata</taxon>
        <taxon>Euteleostomi</taxon>
        <taxon>Archelosauria</taxon>
        <taxon>Archosauria</taxon>
        <taxon>Crocodylia</taxon>
        <taxon>Alligatoridae</taxon>
        <taxon>Alligatorinae</taxon>
        <taxon>Alligator</taxon>
    </lineage>
</organism>
<dbReference type="EMBL" id="AKHW03004073">
    <property type="protein sequence ID" value="KYO31444.1"/>
    <property type="molecule type" value="Genomic_DNA"/>
</dbReference>
<evidence type="ECO:0000313" key="1">
    <source>
        <dbReference type="EMBL" id="KYO31444.1"/>
    </source>
</evidence>
<proteinExistence type="predicted"/>
<gene>
    <name evidence="1" type="ORF">Y1Q_0006031</name>
</gene>